<dbReference type="Pfam" id="PF17906">
    <property type="entry name" value="HTH_48"/>
    <property type="match status" value="1"/>
</dbReference>
<organism evidence="2 3">
    <name type="scientific">Caenorhabditis briggsae</name>
    <dbReference type="NCBI Taxonomy" id="6238"/>
    <lineage>
        <taxon>Eukaryota</taxon>
        <taxon>Metazoa</taxon>
        <taxon>Ecdysozoa</taxon>
        <taxon>Nematoda</taxon>
        <taxon>Chromadorea</taxon>
        <taxon>Rhabditida</taxon>
        <taxon>Rhabditina</taxon>
        <taxon>Rhabditomorpha</taxon>
        <taxon>Rhabditoidea</taxon>
        <taxon>Rhabditidae</taxon>
        <taxon>Peloderinae</taxon>
        <taxon>Caenorhabditis</taxon>
    </lineage>
</organism>
<evidence type="ECO:0000313" key="2">
    <source>
        <dbReference type="EMBL" id="UMM30500.1"/>
    </source>
</evidence>
<dbReference type="Proteomes" id="UP000829354">
    <property type="component" value="Chromosome IV"/>
</dbReference>
<keyword evidence="3" id="KW-1185">Reference proteome</keyword>
<evidence type="ECO:0000259" key="1">
    <source>
        <dbReference type="Pfam" id="PF17906"/>
    </source>
</evidence>
<reference evidence="2 3" key="1">
    <citation type="submission" date="2022-04" db="EMBL/GenBank/DDBJ databases">
        <title>Chromosome-level reference genomes for two strains of Caenorhabditis briggsae: an improved platform for comparative genomics.</title>
        <authorList>
            <person name="Stevens L."/>
            <person name="Andersen E."/>
        </authorList>
    </citation>
    <scope>NUCLEOTIDE SEQUENCE [LARGE SCALE GENOMIC DNA]</scope>
    <source>
        <strain evidence="2">VX34</strain>
        <tissue evidence="2">Whole-organism</tissue>
    </source>
</reference>
<dbReference type="EMBL" id="CP092623">
    <property type="protein sequence ID" value="UMM30500.1"/>
    <property type="molecule type" value="Genomic_DNA"/>
</dbReference>
<feature type="domain" description="Mos1 transposase HTH" evidence="1">
    <location>
        <begin position="15"/>
        <end position="58"/>
    </location>
</feature>
<gene>
    <name evidence="2" type="ORF">L5515_012357</name>
</gene>
<evidence type="ECO:0000313" key="3">
    <source>
        <dbReference type="Proteomes" id="UP000829354"/>
    </source>
</evidence>
<dbReference type="CDD" id="cd22150">
    <property type="entry name" value="F-box_CeFBXA-like"/>
    <property type="match status" value="1"/>
</dbReference>
<sequence length="338" mass="39855">MSLKLDEACRMDPKIIFYEFRSGLPAFECYTNFCARMGPNSLDFPEFEFWFQRFLAGNFDLDYDRSKDPKCRTLTDMPVQVFGKICENLGGDYQKDYRFIFRHVCKSFRALADSWIPDYKEISIKLKNNNTIIGNFDDEKIKYEDGNRAFSDLMSILTYPDLKLSRLQLHPLLDKRFLNELILKLESLKIKIHVDTVHLDHCNWNLQMRLLPFYRAETVKMVYIKGWQSWIAKILEEIALKPESSLFSRMEIKFGALHVKEATTIIKELLQFPNLEYCNLDVELRTTVQLKKNIERFGAKVQADDPDTFHCPILYSTDYFEIQLRNYGISIEKKSNST</sequence>
<dbReference type="AlphaFoldDB" id="A0AAE9EX92"/>
<name>A0AAE9EX92_CAEBR</name>
<proteinExistence type="predicted"/>
<accession>A0AAE9EX92</accession>
<dbReference type="InterPro" id="IPR041426">
    <property type="entry name" value="Mos1_HTH"/>
</dbReference>
<protein>
    <recommendedName>
        <fullName evidence="1">Mos1 transposase HTH domain-containing protein</fullName>
    </recommendedName>
</protein>